<reference evidence="1" key="1">
    <citation type="submission" date="2020-02" db="EMBL/GenBank/DDBJ databases">
        <authorList>
            <person name="Meier V. D."/>
        </authorList>
    </citation>
    <scope>NUCLEOTIDE SEQUENCE</scope>
    <source>
        <strain evidence="1">AVDCRST_MAG56</strain>
    </source>
</reference>
<dbReference type="AlphaFoldDB" id="A0A6J4KNA4"/>
<accession>A0A6J4KNA4</accession>
<evidence type="ECO:0000313" key="1">
    <source>
        <dbReference type="EMBL" id="CAA9310645.1"/>
    </source>
</evidence>
<sequence length="495" mass="58131">MWAQLDQMLRLEIDPPKGNDNLLYDVTAIGNKGLLVSTQPRYASYGSDNFWTIARYDTSLTQVWEKRFDIDRGMQPSQVYQDSAFLYVLLTREESLKFKIFRMDYLTGEHEMIEGSSLTYVNVTDFKVLGNTAYLGGAVNFRPVVIAFNFLDKRSRVLPALYEPRSELVGIEIDNTHRVANIVVFNAERRQSKLYLKSFDYLGKITKNLPLESQKDKTLHTAKITSLNETEQFVLGNYTIKNSPYSQGIYLAKLNNNQQEYIKYFQFNDFRSFFDYMKPRRRERIKNRISRLREKGREMQLHYRFLMHDLIETEDQYIVVAEAYFPQYRSNSAYGFYPVGMRGNSYYDRIFDGYRYTHAVVCGFDKAGNLLWDNCFEILDYKNYQLREIVEVAVEEDKIVLAYPEEGTVHTKVIRGNDVLKSKEKYTIKTNFEGDRVTNAEDASIDHWYGPYFISWGFQEIYNGKDTGVKPNREVFYLNKLSYRSEASTLLPEQK</sequence>
<protein>
    <submittedName>
        <fullName evidence="1">Uncharacterized protein</fullName>
    </submittedName>
</protein>
<name>A0A6J4KNA4_9SPHI</name>
<dbReference type="EMBL" id="CADCTQ010000511">
    <property type="protein sequence ID" value="CAA9310645.1"/>
    <property type="molecule type" value="Genomic_DNA"/>
</dbReference>
<organism evidence="1">
    <name type="scientific">uncultured Cytophagales bacterium</name>
    <dbReference type="NCBI Taxonomy" id="158755"/>
    <lineage>
        <taxon>Bacteria</taxon>
        <taxon>Pseudomonadati</taxon>
        <taxon>Bacteroidota</taxon>
        <taxon>Sphingobacteriia</taxon>
        <taxon>Sphingobacteriales</taxon>
        <taxon>environmental samples</taxon>
    </lineage>
</organism>
<proteinExistence type="predicted"/>
<gene>
    <name evidence="1" type="ORF">AVDCRST_MAG56-6194</name>
</gene>